<keyword evidence="8" id="KW-1185">Reference proteome</keyword>
<keyword evidence="4 6" id="KW-0134">Cell wall</keyword>
<evidence type="ECO:0000256" key="5">
    <source>
        <dbReference type="ARBA" id="ARBA00023316"/>
    </source>
</evidence>
<evidence type="ECO:0000256" key="3">
    <source>
        <dbReference type="ARBA" id="ARBA00005784"/>
    </source>
</evidence>
<dbReference type="AlphaFoldDB" id="A0AAF0UCN8"/>
<dbReference type="EC" id="3.1.1.-" evidence="6"/>
<organism evidence="7 8">
    <name type="scientific">Solanum verrucosum</name>
    <dbReference type="NCBI Taxonomy" id="315347"/>
    <lineage>
        <taxon>Eukaryota</taxon>
        <taxon>Viridiplantae</taxon>
        <taxon>Streptophyta</taxon>
        <taxon>Embryophyta</taxon>
        <taxon>Tracheophyta</taxon>
        <taxon>Spermatophyta</taxon>
        <taxon>Magnoliopsida</taxon>
        <taxon>eudicotyledons</taxon>
        <taxon>Gunneridae</taxon>
        <taxon>Pentapetalae</taxon>
        <taxon>asterids</taxon>
        <taxon>lamiids</taxon>
        <taxon>Solanales</taxon>
        <taxon>Solanaceae</taxon>
        <taxon>Solanoideae</taxon>
        <taxon>Solaneae</taxon>
        <taxon>Solanum</taxon>
    </lineage>
</organism>
<comment type="function">
    <text evidence="1 6">Hydrolyzes acetyl esters in homogalacturonan regions of pectin. In type I primary cell wall, galacturonic acid residues of pectin can be acetylated at the O-2 and O-3 positions. Decreasing the degree of acetylation of pectin gels in vitro alters their physical properties.</text>
</comment>
<feature type="non-terminal residue" evidence="7">
    <location>
        <position position="1"/>
    </location>
</feature>
<dbReference type="Proteomes" id="UP001234989">
    <property type="component" value="Chromosome 8"/>
</dbReference>
<comment type="similarity">
    <text evidence="3 6">Belongs to the pectinacetylesterase family.</text>
</comment>
<evidence type="ECO:0000313" key="8">
    <source>
        <dbReference type="Proteomes" id="UP001234989"/>
    </source>
</evidence>
<evidence type="ECO:0000313" key="7">
    <source>
        <dbReference type="EMBL" id="WMV43121.1"/>
    </source>
</evidence>
<proteinExistence type="inferred from homology"/>
<evidence type="ECO:0000256" key="1">
    <source>
        <dbReference type="ARBA" id="ARBA00003534"/>
    </source>
</evidence>
<evidence type="ECO:0000256" key="6">
    <source>
        <dbReference type="RuleBase" id="RU363114"/>
    </source>
</evidence>
<dbReference type="PANTHER" id="PTHR21562">
    <property type="entry name" value="NOTUM-RELATED"/>
    <property type="match status" value="1"/>
</dbReference>
<evidence type="ECO:0000256" key="2">
    <source>
        <dbReference type="ARBA" id="ARBA00004191"/>
    </source>
</evidence>
<dbReference type="PANTHER" id="PTHR21562:SF65">
    <property type="entry name" value="PECTIN ACETYLESTERASE"/>
    <property type="match status" value="1"/>
</dbReference>
<dbReference type="GO" id="GO:0071555">
    <property type="term" value="P:cell wall organization"/>
    <property type="evidence" value="ECO:0007669"/>
    <property type="project" value="UniProtKB-KW"/>
</dbReference>
<accession>A0AAF0UCN8</accession>
<dbReference type="EMBL" id="CP133619">
    <property type="protein sequence ID" value="WMV43121.1"/>
    <property type="molecule type" value="Genomic_DNA"/>
</dbReference>
<dbReference type="GO" id="GO:0009505">
    <property type="term" value="C:plant-type cell wall"/>
    <property type="evidence" value="ECO:0007669"/>
    <property type="project" value="TreeGrafter"/>
</dbReference>
<keyword evidence="5 6" id="KW-0961">Cell wall biogenesis/degradation</keyword>
<protein>
    <recommendedName>
        <fullName evidence="6">Pectin acetylesterase</fullName>
        <ecNumber evidence="6">3.1.1.-</ecNumber>
    </recommendedName>
</protein>
<comment type="subcellular location">
    <subcellularLocation>
        <location evidence="2 6">Secreted</location>
        <location evidence="2 6">Cell wall</location>
    </subcellularLocation>
</comment>
<dbReference type="Pfam" id="PF03283">
    <property type="entry name" value="PAE"/>
    <property type="match status" value="2"/>
</dbReference>
<reference evidence="7" key="1">
    <citation type="submission" date="2023-08" db="EMBL/GenBank/DDBJ databases">
        <title>A de novo genome assembly of Solanum verrucosum Schlechtendal, a Mexican diploid species geographically isolated from the other diploid A-genome species in potato relatives.</title>
        <authorList>
            <person name="Hosaka K."/>
        </authorList>
    </citation>
    <scope>NUCLEOTIDE SEQUENCE</scope>
    <source>
        <tissue evidence="7">Young leaves</tissue>
    </source>
</reference>
<dbReference type="GO" id="GO:0052793">
    <property type="term" value="F:pectin acetylesterase activity"/>
    <property type="evidence" value="ECO:0007669"/>
    <property type="project" value="TreeGrafter"/>
</dbReference>
<gene>
    <name evidence="7" type="ORF">MTR67_036506</name>
</gene>
<evidence type="ECO:0000256" key="4">
    <source>
        <dbReference type="ARBA" id="ARBA00022512"/>
    </source>
</evidence>
<sequence length="90" mass="10102">NVFYSSNYSPILFVRAYYYNWNRVSVNYCDGSLFTGDVEEVDPVSRYAILSGSSARGLATILNCDKFNSFFSNDSIMVKCVASAGFFIDM</sequence>
<dbReference type="InterPro" id="IPR004963">
    <property type="entry name" value="PAE/NOTUM"/>
</dbReference>
<keyword evidence="6" id="KW-0378">Hydrolase</keyword>
<keyword evidence="6" id="KW-0964">Secreted</keyword>
<name>A0AAF0UCN8_SOLVR</name>